<dbReference type="RefSeq" id="WP_344257778.1">
    <property type="nucleotide sequence ID" value="NZ_BAAAMJ010000001.1"/>
</dbReference>
<dbReference type="Gene3D" id="3.90.660.10">
    <property type="match status" value="1"/>
</dbReference>
<evidence type="ECO:0000313" key="6">
    <source>
        <dbReference type="Proteomes" id="UP001501303"/>
    </source>
</evidence>
<dbReference type="InterPro" id="IPR036188">
    <property type="entry name" value="FAD/NAD-bd_sf"/>
</dbReference>
<dbReference type="Pfam" id="PF01593">
    <property type="entry name" value="Amino_oxidase"/>
    <property type="match status" value="1"/>
</dbReference>
<dbReference type="InterPro" id="IPR002937">
    <property type="entry name" value="Amino_oxidase"/>
</dbReference>
<keyword evidence="6" id="KW-1185">Reference proteome</keyword>
<name>A0ABN2NUC6_9ACTN</name>
<dbReference type="Proteomes" id="UP001501303">
    <property type="component" value="Unassembled WGS sequence"/>
</dbReference>
<evidence type="ECO:0000259" key="4">
    <source>
        <dbReference type="Pfam" id="PF01593"/>
    </source>
</evidence>
<evidence type="ECO:0000256" key="2">
    <source>
        <dbReference type="ARBA" id="ARBA00023002"/>
    </source>
</evidence>
<dbReference type="InterPro" id="IPR001613">
    <property type="entry name" value="Flavin_amine_oxidase"/>
</dbReference>
<proteinExistence type="predicted"/>
<feature type="domain" description="Amine oxidase" evidence="4">
    <location>
        <begin position="63"/>
        <end position="537"/>
    </location>
</feature>
<evidence type="ECO:0000256" key="3">
    <source>
        <dbReference type="SAM" id="MobiDB-lite"/>
    </source>
</evidence>
<comment type="caution">
    <text evidence="5">The sequence shown here is derived from an EMBL/GenBank/DDBJ whole genome shotgun (WGS) entry which is preliminary data.</text>
</comment>
<sequence length="568" mass="63366">MTSTLPTAVPDEQHTGAGTQPPVTMFGPDFPYAYDSYLAHPAGLGQIPATEHGTEVAVIGGGLSGIITAYELMKMGLKPVVHEADRIGGRLRTDTFEGCDPQLTAEMGAMRFPPSSTALQHYIDLVGLETRPFPNPLAPCTPSTVVDLKGQSHYARTMDDLPEVYREVMDAWNTCLEEGADFSAMQRAIRERDVARIRDIWSRLVEKLDNQTFYGFLCDSPSFRSFRHREIFGQVGFGTGGWDTDFPNSILEILRVVYTGADDDHRGIVGGSRQLPERLWERSPDKMVHWPQGTSLRSLHDGAPRPAVTRLHRTAGERITVTDAGGSIRTYRAAVFTAQSWLLLSKIDCADALLPIDHWTAVERTHYMESSKLFVPVDRPFWLDKDERTGRDVMSMTLTDRMTRGTYLLDDGPDRPAVICLSYTWCDDSLKWLPLTPGERMEVMLKSLGEIYPGVDIRKHVIGDPITVSWENEPWFMGAFKANLPGHYRYQRRLFTHFMQDRLPAGRRGLFLAGDDISWTAGWAEGAVQTALNAVWGVMRHLGGATDPGNPGPGDLFDEIAPVELPED</sequence>
<evidence type="ECO:0000313" key="5">
    <source>
        <dbReference type="EMBL" id="GAA1894588.1"/>
    </source>
</evidence>
<dbReference type="PANTHER" id="PTHR10742">
    <property type="entry name" value="FLAVIN MONOAMINE OXIDASE"/>
    <property type="match status" value="1"/>
</dbReference>
<dbReference type="Gene3D" id="1.10.405.40">
    <property type="match status" value="1"/>
</dbReference>
<keyword evidence="2" id="KW-0560">Oxidoreductase</keyword>
<evidence type="ECO:0000256" key="1">
    <source>
        <dbReference type="ARBA" id="ARBA00001974"/>
    </source>
</evidence>
<dbReference type="InterPro" id="IPR050281">
    <property type="entry name" value="Flavin_monoamine_oxidase"/>
</dbReference>
<gene>
    <name evidence="5" type="ORF">GCM10009716_00580</name>
</gene>
<dbReference type="EMBL" id="BAAAMJ010000001">
    <property type="protein sequence ID" value="GAA1894588.1"/>
    <property type="molecule type" value="Genomic_DNA"/>
</dbReference>
<protein>
    <submittedName>
        <fullName evidence="5">NAD(P)/FAD-dependent oxidoreductase</fullName>
    </submittedName>
</protein>
<dbReference type="PANTHER" id="PTHR10742:SF342">
    <property type="entry name" value="AMINE OXIDASE"/>
    <property type="match status" value="1"/>
</dbReference>
<dbReference type="SUPFAM" id="SSF54373">
    <property type="entry name" value="FAD-linked reductases, C-terminal domain"/>
    <property type="match status" value="1"/>
</dbReference>
<organism evidence="5 6">
    <name type="scientific">Streptomyces sodiiphilus</name>
    <dbReference type="NCBI Taxonomy" id="226217"/>
    <lineage>
        <taxon>Bacteria</taxon>
        <taxon>Bacillati</taxon>
        <taxon>Actinomycetota</taxon>
        <taxon>Actinomycetes</taxon>
        <taxon>Kitasatosporales</taxon>
        <taxon>Streptomycetaceae</taxon>
        <taxon>Streptomyces</taxon>
    </lineage>
</organism>
<accession>A0ABN2NUC6</accession>
<reference evidence="5 6" key="1">
    <citation type="journal article" date="2019" name="Int. J. Syst. Evol. Microbiol.">
        <title>The Global Catalogue of Microorganisms (GCM) 10K type strain sequencing project: providing services to taxonomists for standard genome sequencing and annotation.</title>
        <authorList>
            <consortium name="The Broad Institute Genomics Platform"/>
            <consortium name="The Broad Institute Genome Sequencing Center for Infectious Disease"/>
            <person name="Wu L."/>
            <person name="Ma J."/>
        </authorList>
    </citation>
    <scope>NUCLEOTIDE SEQUENCE [LARGE SCALE GENOMIC DNA]</scope>
    <source>
        <strain evidence="5 6">JCM 13581</strain>
    </source>
</reference>
<feature type="region of interest" description="Disordered" evidence="3">
    <location>
        <begin position="1"/>
        <end position="23"/>
    </location>
</feature>
<dbReference type="SUPFAM" id="SSF51905">
    <property type="entry name" value="FAD/NAD(P)-binding domain"/>
    <property type="match status" value="1"/>
</dbReference>
<dbReference type="PRINTS" id="PR00757">
    <property type="entry name" value="AMINEOXDASEF"/>
</dbReference>
<dbReference type="Gene3D" id="3.50.50.60">
    <property type="entry name" value="FAD/NAD(P)-binding domain"/>
    <property type="match status" value="1"/>
</dbReference>
<comment type="cofactor">
    <cofactor evidence="1">
        <name>FAD</name>
        <dbReference type="ChEBI" id="CHEBI:57692"/>
    </cofactor>
</comment>